<feature type="region of interest" description="Disordered" evidence="1">
    <location>
        <begin position="37"/>
        <end position="68"/>
    </location>
</feature>
<evidence type="ECO:0000313" key="4">
    <source>
        <dbReference type="Proteomes" id="UP001305702"/>
    </source>
</evidence>
<keyword evidence="2" id="KW-0812">Transmembrane</keyword>
<accession>A0AA96RBR7</accession>
<dbReference type="KEGG" id="paun:MJA45_18985"/>
<proteinExistence type="predicted"/>
<keyword evidence="2" id="KW-0472">Membrane</keyword>
<evidence type="ECO:0000256" key="1">
    <source>
        <dbReference type="SAM" id="MobiDB-lite"/>
    </source>
</evidence>
<protein>
    <submittedName>
        <fullName evidence="3">DUF4309 domain-containing protein</fullName>
    </submittedName>
</protein>
<gene>
    <name evidence="3" type="ORF">MJA45_18985</name>
</gene>
<sequence>MKQSLPTVILGCIAAVSTAAVIGFVTGWIPVPAPNSSGLSPAKPAVTSPLKNGDNGEAQPGKTTQTLSQTTIDASEAYSTQRPSLMAVTLTQSVEEVTKRYGQPSSEYVMKDETDPITVYEYKDFSVGFNAKKQVQYVELRTDLVDPGLHGFRLGQTAAKAVDALGKPDSDTGYVLTYRTKSTILKLDLDPESKTVHSVKLFARTE</sequence>
<feature type="transmembrane region" description="Helical" evidence="2">
    <location>
        <begin position="7"/>
        <end position="29"/>
    </location>
</feature>
<name>A0AA96RBR7_9BACL</name>
<dbReference type="RefSeq" id="WP_315603474.1">
    <property type="nucleotide sequence ID" value="NZ_CP130318.1"/>
</dbReference>
<organism evidence="3 4">
    <name type="scientific">Paenibacillus aurantius</name>
    <dbReference type="NCBI Taxonomy" id="2918900"/>
    <lineage>
        <taxon>Bacteria</taxon>
        <taxon>Bacillati</taxon>
        <taxon>Bacillota</taxon>
        <taxon>Bacilli</taxon>
        <taxon>Bacillales</taxon>
        <taxon>Paenibacillaceae</taxon>
        <taxon>Paenibacillus</taxon>
    </lineage>
</organism>
<keyword evidence="2" id="KW-1133">Transmembrane helix</keyword>
<evidence type="ECO:0000313" key="3">
    <source>
        <dbReference type="EMBL" id="WNQ09700.1"/>
    </source>
</evidence>
<reference evidence="3 4" key="1">
    <citation type="submission" date="2022-02" db="EMBL/GenBank/DDBJ databases">
        <title>Paenibacillus sp. MBLB1776 Whole Genome Shotgun Sequencing.</title>
        <authorList>
            <person name="Hwang C.Y."/>
            <person name="Cho E.-S."/>
            <person name="Seo M.-J."/>
        </authorList>
    </citation>
    <scope>NUCLEOTIDE SEQUENCE [LARGE SCALE GENOMIC DNA]</scope>
    <source>
        <strain evidence="3 4">MBLB1776</strain>
    </source>
</reference>
<dbReference type="AlphaFoldDB" id="A0AA96RBR7"/>
<keyword evidence="4" id="KW-1185">Reference proteome</keyword>
<evidence type="ECO:0000256" key="2">
    <source>
        <dbReference type="SAM" id="Phobius"/>
    </source>
</evidence>
<dbReference type="Proteomes" id="UP001305702">
    <property type="component" value="Chromosome"/>
</dbReference>
<dbReference type="EMBL" id="CP130318">
    <property type="protein sequence ID" value="WNQ09700.1"/>
    <property type="molecule type" value="Genomic_DNA"/>
</dbReference>